<dbReference type="AlphaFoldDB" id="L0DIH6"/>
<keyword evidence="2" id="KW-0472">Membrane</keyword>
<dbReference type="HOGENOM" id="CLU_2059856_0_0_0"/>
<evidence type="ECO:0000313" key="3">
    <source>
        <dbReference type="EMBL" id="AGA29062.1"/>
    </source>
</evidence>
<dbReference type="RefSeq" id="WP_015248170.1">
    <property type="nucleotide sequence ID" value="NC_019892.1"/>
</dbReference>
<dbReference type="OrthoDB" id="9906366at2"/>
<sequence length="119" mass="12700">MLNFNINLTSLAIILWSGMLIIAGSIWVLSSQVRKVADLLEDQGRETSATQLVESPYEARLAATSTRIARRGASGSLRSTGRTSLAGARSQGQLATLRREASVLSRAIASQVPDDRSAS</sequence>
<dbReference type="Proteomes" id="UP000010798">
    <property type="component" value="Chromosome"/>
</dbReference>
<evidence type="ECO:0000313" key="4">
    <source>
        <dbReference type="Proteomes" id="UP000010798"/>
    </source>
</evidence>
<dbReference type="KEGG" id="saci:Sinac_4906"/>
<evidence type="ECO:0000256" key="1">
    <source>
        <dbReference type="SAM" id="MobiDB-lite"/>
    </source>
</evidence>
<keyword evidence="2" id="KW-1133">Transmembrane helix</keyword>
<dbReference type="EMBL" id="CP003364">
    <property type="protein sequence ID" value="AGA29062.1"/>
    <property type="molecule type" value="Genomic_DNA"/>
</dbReference>
<keyword evidence="2" id="KW-0812">Transmembrane</keyword>
<organism evidence="3 4">
    <name type="scientific">Singulisphaera acidiphila (strain ATCC BAA-1392 / DSM 18658 / VKM B-2454 / MOB10)</name>
    <dbReference type="NCBI Taxonomy" id="886293"/>
    <lineage>
        <taxon>Bacteria</taxon>
        <taxon>Pseudomonadati</taxon>
        <taxon>Planctomycetota</taxon>
        <taxon>Planctomycetia</taxon>
        <taxon>Isosphaerales</taxon>
        <taxon>Isosphaeraceae</taxon>
        <taxon>Singulisphaera</taxon>
    </lineage>
</organism>
<keyword evidence="4" id="KW-1185">Reference proteome</keyword>
<accession>L0DIH6</accession>
<name>L0DIH6_SINAD</name>
<evidence type="ECO:0000256" key="2">
    <source>
        <dbReference type="SAM" id="Phobius"/>
    </source>
</evidence>
<feature type="region of interest" description="Disordered" evidence="1">
    <location>
        <begin position="70"/>
        <end position="93"/>
    </location>
</feature>
<proteinExistence type="predicted"/>
<reference evidence="3 4" key="1">
    <citation type="submission" date="2012-02" db="EMBL/GenBank/DDBJ databases">
        <title>Complete sequence of chromosome of Singulisphaera acidiphila DSM 18658.</title>
        <authorList>
            <consortium name="US DOE Joint Genome Institute (JGI-PGF)"/>
            <person name="Lucas S."/>
            <person name="Copeland A."/>
            <person name="Lapidus A."/>
            <person name="Glavina del Rio T."/>
            <person name="Dalin E."/>
            <person name="Tice H."/>
            <person name="Bruce D."/>
            <person name="Goodwin L."/>
            <person name="Pitluck S."/>
            <person name="Peters L."/>
            <person name="Ovchinnikova G."/>
            <person name="Chertkov O."/>
            <person name="Kyrpides N."/>
            <person name="Mavromatis K."/>
            <person name="Ivanova N."/>
            <person name="Brettin T."/>
            <person name="Detter J.C."/>
            <person name="Han C."/>
            <person name="Larimer F."/>
            <person name="Land M."/>
            <person name="Hauser L."/>
            <person name="Markowitz V."/>
            <person name="Cheng J.-F."/>
            <person name="Hugenholtz P."/>
            <person name="Woyke T."/>
            <person name="Wu D."/>
            <person name="Tindall B."/>
            <person name="Pomrenke H."/>
            <person name="Brambilla E."/>
            <person name="Klenk H.-P."/>
            <person name="Eisen J.A."/>
        </authorList>
    </citation>
    <scope>NUCLEOTIDE SEQUENCE [LARGE SCALE GENOMIC DNA]</scope>
    <source>
        <strain evidence="4">ATCC BAA-1392 / DSM 18658 / VKM B-2454 / MOB10</strain>
    </source>
</reference>
<gene>
    <name evidence="3" type="ordered locus">Sinac_4906</name>
</gene>
<protein>
    <submittedName>
        <fullName evidence="3">Uncharacterized protein</fullName>
    </submittedName>
</protein>
<feature type="transmembrane region" description="Helical" evidence="2">
    <location>
        <begin position="6"/>
        <end position="29"/>
    </location>
</feature>